<reference evidence="6" key="1">
    <citation type="journal article" date="2019" name="Genome Biol. Evol.">
        <title>Plastid Genomes and Proteins Illuminate the Evolution of Eustigmatophyte Algae and Their Bacterial Endosymbionts.</title>
        <authorList>
            <person name="Sevcikova T."/>
            <person name="Yurchenko T."/>
            <person name="Fawley K.P."/>
            <person name="Amaral R."/>
            <person name="Strnad H."/>
            <person name="Santos L.M."/>
            <person name="Fawley M.W."/>
            <person name="Elias M."/>
        </authorList>
    </citation>
    <scope>NUCLEOTIDE SEQUENCE</scope>
</reference>
<dbReference type="InterPro" id="IPR014721">
    <property type="entry name" value="Ribsml_uS5_D2-typ_fold_subgr"/>
</dbReference>
<evidence type="ECO:0000313" key="6">
    <source>
        <dbReference type="EMBL" id="QAA11686.1"/>
    </source>
</evidence>
<protein>
    <submittedName>
        <fullName evidence="6">Ribosomal protein S9</fullName>
    </submittedName>
</protein>
<evidence type="ECO:0000256" key="3">
    <source>
        <dbReference type="ARBA" id="ARBA00022980"/>
    </source>
</evidence>
<organism evidence="6">
    <name type="scientific">Eustigmatophyceae sp. Mont 10/10-1w</name>
    <dbReference type="NCBI Taxonomy" id="2506145"/>
    <lineage>
        <taxon>Eukaryota</taxon>
        <taxon>Sar</taxon>
        <taxon>Stramenopiles</taxon>
        <taxon>Ochrophyta</taxon>
        <taxon>Eustigmatophyceae</taxon>
    </lineage>
</organism>
<dbReference type="PROSITE" id="PS00360">
    <property type="entry name" value="RIBOSOMAL_S9"/>
    <property type="match status" value="1"/>
</dbReference>
<comment type="similarity">
    <text evidence="2 5">Belongs to the universal ribosomal protein uS9 family.</text>
</comment>
<dbReference type="AlphaFoldDB" id="A0A3R5QNB2"/>
<name>A0A3R5QNB2_9STRA</name>
<dbReference type="InterPro" id="IPR020568">
    <property type="entry name" value="Ribosomal_Su5_D2-typ_SF"/>
</dbReference>
<dbReference type="GO" id="GO:0015935">
    <property type="term" value="C:small ribosomal subunit"/>
    <property type="evidence" value="ECO:0007669"/>
    <property type="project" value="UniProtKB-ARBA"/>
</dbReference>
<dbReference type="InterPro" id="IPR020574">
    <property type="entry name" value="Ribosomal_uS9_CS"/>
</dbReference>
<dbReference type="InterPro" id="IPR000754">
    <property type="entry name" value="Ribosomal_uS9"/>
</dbReference>
<dbReference type="GO" id="GO:0006412">
    <property type="term" value="P:translation"/>
    <property type="evidence" value="ECO:0007669"/>
    <property type="project" value="InterPro"/>
</dbReference>
<dbReference type="RefSeq" id="YP_009550751.1">
    <property type="nucleotide sequence ID" value="NC_040297.1"/>
</dbReference>
<proteinExistence type="inferred from homology"/>
<dbReference type="SUPFAM" id="SSF54211">
    <property type="entry name" value="Ribosomal protein S5 domain 2-like"/>
    <property type="match status" value="1"/>
</dbReference>
<keyword evidence="4 5" id="KW-0687">Ribonucleoprotein</keyword>
<evidence type="ECO:0000256" key="5">
    <source>
        <dbReference type="RuleBase" id="RU003815"/>
    </source>
</evidence>
<evidence type="ECO:0000256" key="2">
    <source>
        <dbReference type="ARBA" id="ARBA00005251"/>
    </source>
</evidence>
<geneLocation type="plastid" evidence="6"/>
<keyword evidence="3 5" id="KW-0689">Ribosomal protein</keyword>
<dbReference type="PANTHER" id="PTHR21569:SF1">
    <property type="entry name" value="SMALL RIBOSOMAL SUBUNIT PROTEIN US9M"/>
    <property type="match status" value="1"/>
</dbReference>
<dbReference type="NCBIfam" id="NF001099">
    <property type="entry name" value="PRK00132.1"/>
    <property type="match status" value="1"/>
</dbReference>
<dbReference type="GO" id="GO:0003723">
    <property type="term" value="F:RNA binding"/>
    <property type="evidence" value="ECO:0007669"/>
    <property type="project" value="TreeGrafter"/>
</dbReference>
<dbReference type="GO" id="GO:0003735">
    <property type="term" value="F:structural constituent of ribosome"/>
    <property type="evidence" value="ECO:0007669"/>
    <property type="project" value="InterPro"/>
</dbReference>
<dbReference type="GeneID" id="38947824"/>
<gene>
    <name evidence="6" type="primary">rps9</name>
</gene>
<evidence type="ECO:0000256" key="1">
    <source>
        <dbReference type="ARBA" id="ARBA00004474"/>
    </source>
</evidence>
<dbReference type="Pfam" id="PF00380">
    <property type="entry name" value="Ribosomal_S9"/>
    <property type="match status" value="1"/>
</dbReference>
<keyword evidence="6" id="KW-0934">Plastid</keyword>
<dbReference type="PANTHER" id="PTHR21569">
    <property type="entry name" value="RIBOSOMAL PROTEIN S9"/>
    <property type="match status" value="1"/>
</dbReference>
<accession>A0A3R5QNB2</accession>
<dbReference type="EMBL" id="MK281455">
    <property type="protein sequence ID" value="QAA11686.1"/>
    <property type="molecule type" value="Genomic_DNA"/>
</dbReference>
<dbReference type="InterPro" id="IPR023035">
    <property type="entry name" value="Ribosomal_uS9_bac/plastid"/>
</dbReference>
<dbReference type="GO" id="GO:0009536">
    <property type="term" value="C:plastid"/>
    <property type="evidence" value="ECO:0007669"/>
    <property type="project" value="UniProtKB-SubCell"/>
</dbReference>
<dbReference type="FunFam" id="3.30.230.10:FF:000001">
    <property type="entry name" value="30S ribosomal protein S9"/>
    <property type="match status" value="1"/>
</dbReference>
<comment type="subcellular location">
    <subcellularLocation>
        <location evidence="1">Plastid</location>
    </subcellularLocation>
</comment>
<dbReference type="HAMAP" id="MF_00532_B">
    <property type="entry name" value="Ribosomal_uS9_B"/>
    <property type="match status" value="1"/>
</dbReference>
<sequence>MTKEQELVAVGIGRRKCSSARVKITSGNGNLYINGVLATTYFNSSPESLLICKNPLKLFDADQSYDVYAQVSGGGLTGQTEAIQLAVSRALIKLDTTRRPKLKTLGLLRRDTRIKERKKYGLKKARKAPQYSKR</sequence>
<evidence type="ECO:0000256" key="4">
    <source>
        <dbReference type="ARBA" id="ARBA00023274"/>
    </source>
</evidence>
<dbReference type="Gene3D" id="3.30.230.10">
    <property type="match status" value="1"/>
</dbReference>